<dbReference type="InterPro" id="IPR035994">
    <property type="entry name" value="Nucleoside_phosphorylase_sf"/>
</dbReference>
<dbReference type="NCBIfam" id="NF004168">
    <property type="entry name" value="PRK05634.1"/>
    <property type="match status" value="1"/>
</dbReference>
<evidence type="ECO:0000313" key="3">
    <source>
        <dbReference type="Proteomes" id="UP001524501"/>
    </source>
</evidence>
<comment type="caution">
    <text evidence="2">The sequence shown here is derived from an EMBL/GenBank/DDBJ whole genome shotgun (WGS) entry which is preliminary data.</text>
</comment>
<dbReference type="EMBL" id="JANFQF010000006">
    <property type="protein sequence ID" value="MCQ4119211.1"/>
    <property type="molecule type" value="Genomic_DNA"/>
</dbReference>
<dbReference type="Gene3D" id="3.40.50.1580">
    <property type="entry name" value="Nucleoside phosphorylase domain"/>
    <property type="match status" value="1"/>
</dbReference>
<dbReference type="Proteomes" id="UP001524501">
    <property type="component" value="Unassembled WGS sequence"/>
</dbReference>
<dbReference type="InterPro" id="IPR000845">
    <property type="entry name" value="Nucleoside_phosphorylase_d"/>
</dbReference>
<dbReference type="Pfam" id="PF01048">
    <property type="entry name" value="PNP_UDP_1"/>
    <property type="match status" value="1"/>
</dbReference>
<name>A0ABT1QAB7_9NOCA</name>
<protein>
    <submittedName>
        <fullName evidence="2">Nucleosidase</fullName>
    </submittedName>
</protein>
<evidence type="ECO:0000259" key="1">
    <source>
        <dbReference type="Pfam" id="PF01048"/>
    </source>
</evidence>
<evidence type="ECO:0000313" key="2">
    <source>
        <dbReference type="EMBL" id="MCQ4119211.1"/>
    </source>
</evidence>
<proteinExistence type="predicted"/>
<dbReference type="PANTHER" id="PTHR46832:SF1">
    <property type="entry name" value="5'-METHYLTHIOADENOSINE_S-ADENOSYLHOMOCYSTEINE NUCLEOSIDASE"/>
    <property type="match status" value="1"/>
</dbReference>
<dbReference type="RefSeq" id="WP_255967287.1">
    <property type="nucleotide sequence ID" value="NZ_JANFQF010000006.1"/>
</dbReference>
<gene>
    <name evidence="2" type="ORF">NOF53_08505</name>
</gene>
<keyword evidence="3" id="KW-1185">Reference proteome</keyword>
<reference evidence="2 3" key="1">
    <citation type="submission" date="2022-07" db="EMBL/GenBank/DDBJ databases">
        <title>Degradation activity of malathion, p-nitrophenol and potential low-temperature adaptation strategy of Rhodococcus sp. FXJ9.536.</title>
        <authorList>
            <person name="Huang J."/>
            <person name="Huang Y."/>
        </authorList>
    </citation>
    <scope>NUCLEOTIDE SEQUENCE [LARGE SCALE GENOMIC DNA]</scope>
    <source>
        <strain evidence="2 3">FXJ9.536</strain>
    </source>
</reference>
<feature type="domain" description="Nucleoside phosphorylase" evidence="1">
    <location>
        <begin position="88"/>
        <end position="161"/>
    </location>
</feature>
<accession>A0ABT1QAB7</accession>
<dbReference type="PANTHER" id="PTHR46832">
    <property type="entry name" value="5'-METHYLTHIOADENOSINE/S-ADENOSYLHOMOCYSTEINE NUCLEOSIDASE"/>
    <property type="match status" value="1"/>
</dbReference>
<dbReference type="SUPFAM" id="SSF53167">
    <property type="entry name" value="Purine and uridine phosphorylases"/>
    <property type="match status" value="1"/>
</dbReference>
<organism evidence="2 3">
    <name type="scientific">Rhodococcus tibetensis</name>
    <dbReference type="NCBI Taxonomy" id="2965064"/>
    <lineage>
        <taxon>Bacteria</taxon>
        <taxon>Bacillati</taxon>
        <taxon>Actinomycetota</taxon>
        <taxon>Actinomycetes</taxon>
        <taxon>Mycobacteriales</taxon>
        <taxon>Nocardiaceae</taxon>
        <taxon>Rhodococcus</taxon>
    </lineage>
</organism>
<sequence>MSRSDILVVSATKAEAVHVPPEFDVLITGIGKVSAAVAVANALADYPSSQKPLVVNIGTAGALHEHHSGLFVPSIVLNHDISGNAIRALGHEVADRLDIPEGDGSVLATGDVFVSDAAVRDVLAGRADLVDMEGFAVAYACARAGVRCRLVKHVSDTADDSALDWPARIDASARGLAQWLQAL</sequence>